<dbReference type="OMA" id="GIPTTIC"/>
<dbReference type="AlphaFoldDB" id="A0A8B7YTM3"/>
<dbReference type="Proteomes" id="UP000694845">
    <property type="component" value="Unplaced"/>
</dbReference>
<feature type="domain" description="GST N-terminal" evidence="1">
    <location>
        <begin position="2"/>
        <end position="79"/>
    </location>
</feature>
<keyword evidence="3" id="KW-1185">Reference proteome</keyword>
<dbReference type="InterPro" id="IPR050213">
    <property type="entry name" value="GST_superfamily"/>
</dbReference>
<accession>A0A8B7YTM3</accession>
<feature type="domain" description="GST C-terminal" evidence="2">
    <location>
        <begin position="81"/>
        <end position="207"/>
    </location>
</feature>
<dbReference type="InterPro" id="IPR010987">
    <property type="entry name" value="Glutathione-S-Trfase_C-like"/>
</dbReference>
<dbReference type="InterPro" id="IPR004045">
    <property type="entry name" value="Glutathione_S-Trfase_N"/>
</dbReference>
<dbReference type="Gene3D" id="3.40.30.10">
    <property type="entry name" value="Glutaredoxin"/>
    <property type="match status" value="1"/>
</dbReference>
<name>A0A8B7YTM3_ACAPL</name>
<organism evidence="3 4">
    <name type="scientific">Acanthaster planci</name>
    <name type="common">Crown-of-thorns starfish</name>
    <dbReference type="NCBI Taxonomy" id="133434"/>
    <lineage>
        <taxon>Eukaryota</taxon>
        <taxon>Metazoa</taxon>
        <taxon>Echinodermata</taxon>
        <taxon>Eleutherozoa</taxon>
        <taxon>Asterozoa</taxon>
        <taxon>Asteroidea</taxon>
        <taxon>Valvatacea</taxon>
        <taxon>Valvatida</taxon>
        <taxon>Acanthasteridae</taxon>
        <taxon>Acanthaster</taxon>
    </lineage>
</organism>
<dbReference type="SFLD" id="SFLDG01205">
    <property type="entry name" value="AMPS.1"/>
    <property type="match status" value="1"/>
</dbReference>
<dbReference type="GeneID" id="110981211"/>
<dbReference type="GO" id="GO:0006749">
    <property type="term" value="P:glutathione metabolic process"/>
    <property type="evidence" value="ECO:0007669"/>
    <property type="project" value="TreeGrafter"/>
</dbReference>
<dbReference type="PROSITE" id="PS50404">
    <property type="entry name" value="GST_NTER"/>
    <property type="match status" value="1"/>
</dbReference>
<dbReference type="SUPFAM" id="SSF52833">
    <property type="entry name" value="Thioredoxin-like"/>
    <property type="match status" value="1"/>
</dbReference>
<dbReference type="FunFam" id="3.40.30.10:FF:000035">
    <property type="entry name" value="hematopoietic prostaglandin D synthase"/>
    <property type="match status" value="1"/>
</dbReference>
<dbReference type="InterPro" id="IPR036282">
    <property type="entry name" value="Glutathione-S-Trfase_C_sf"/>
</dbReference>
<dbReference type="SUPFAM" id="SSF47616">
    <property type="entry name" value="GST C-terminal domain-like"/>
    <property type="match status" value="1"/>
</dbReference>
<dbReference type="InterPro" id="IPR040079">
    <property type="entry name" value="Glutathione_S-Trfase"/>
</dbReference>
<dbReference type="SFLD" id="SFLDS00019">
    <property type="entry name" value="Glutathione_Transferase_(cytos"/>
    <property type="match status" value="1"/>
</dbReference>
<dbReference type="PROSITE" id="PS50405">
    <property type="entry name" value="GST_CTER"/>
    <property type="match status" value="1"/>
</dbReference>
<dbReference type="InterPro" id="IPR004046">
    <property type="entry name" value="GST_C"/>
</dbReference>
<dbReference type="KEGG" id="aplc:110981211"/>
<dbReference type="CDD" id="cd03192">
    <property type="entry name" value="GST_C_Sigma_like"/>
    <property type="match status" value="1"/>
</dbReference>
<dbReference type="Pfam" id="PF14497">
    <property type="entry name" value="GST_C_3"/>
    <property type="match status" value="1"/>
</dbReference>
<sequence>MPSYKLLYFDTRGRAEATRMLFALAKQEFEDVRITKEEWPKIKPTTPQGHIPVLVVDGKELPQSAAIESFVAREFGLYGSNNWEAAQIDVVLETLKDVIDPMIMPVMFERDQAKQAENAKNYYENVAPHHLTNLENLLKKNKDGNGYFMGDKASLADIIFFVTMGWFETPPFANKGLEHYPKLVALRDRLATNDLAKYLAERPQVYWIYD</sequence>
<dbReference type="FunFam" id="1.20.1050.10:FF:000030">
    <property type="entry name" value="Glutathione S-transferase S1"/>
    <property type="match status" value="1"/>
</dbReference>
<evidence type="ECO:0000313" key="3">
    <source>
        <dbReference type="Proteomes" id="UP000694845"/>
    </source>
</evidence>
<protein>
    <submittedName>
        <fullName evidence="4">S-crystallin SL11-like</fullName>
    </submittedName>
</protein>
<evidence type="ECO:0000313" key="4">
    <source>
        <dbReference type="RefSeq" id="XP_022094701.1"/>
    </source>
</evidence>
<dbReference type="OrthoDB" id="10029479at2759"/>
<dbReference type="PANTHER" id="PTHR11571:SF150">
    <property type="entry name" value="GLUTATHIONE S-TRANSFERASE"/>
    <property type="match status" value="1"/>
</dbReference>
<evidence type="ECO:0000259" key="2">
    <source>
        <dbReference type="PROSITE" id="PS50405"/>
    </source>
</evidence>
<dbReference type="SFLD" id="SFLDG00363">
    <property type="entry name" value="AMPS_(cytGST):_Alpha-__Mu-__Pi"/>
    <property type="match status" value="1"/>
</dbReference>
<dbReference type="Pfam" id="PF02798">
    <property type="entry name" value="GST_N"/>
    <property type="match status" value="1"/>
</dbReference>
<dbReference type="PANTHER" id="PTHR11571">
    <property type="entry name" value="GLUTATHIONE S-TRANSFERASE"/>
    <property type="match status" value="1"/>
</dbReference>
<reference evidence="4" key="1">
    <citation type="submission" date="2025-08" db="UniProtKB">
        <authorList>
            <consortium name="RefSeq"/>
        </authorList>
    </citation>
    <scope>IDENTIFICATION</scope>
</reference>
<dbReference type="GO" id="GO:0004364">
    <property type="term" value="F:glutathione transferase activity"/>
    <property type="evidence" value="ECO:0007669"/>
    <property type="project" value="TreeGrafter"/>
</dbReference>
<dbReference type="RefSeq" id="XP_022094701.1">
    <property type="nucleotide sequence ID" value="XM_022239009.1"/>
</dbReference>
<evidence type="ECO:0000259" key="1">
    <source>
        <dbReference type="PROSITE" id="PS50404"/>
    </source>
</evidence>
<gene>
    <name evidence="4" type="primary">LOC110981211</name>
</gene>
<dbReference type="InterPro" id="IPR036249">
    <property type="entry name" value="Thioredoxin-like_sf"/>
</dbReference>
<dbReference type="Gene3D" id="1.20.1050.10">
    <property type="match status" value="1"/>
</dbReference>
<proteinExistence type="predicted"/>
<dbReference type="CDD" id="cd03039">
    <property type="entry name" value="GST_N_Sigma_like"/>
    <property type="match status" value="1"/>
</dbReference>